<feature type="compositionally biased region" description="Basic and acidic residues" evidence="1">
    <location>
        <begin position="57"/>
        <end position="77"/>
    </location>
</feature>
<comment type="caution">
    <text evidence="2">The sequence shown here is derived from an EMBL/GenBank/DDBJ whole genome shotgun (WGS) entry which is preliminary data.</text>
</comment>
<evidence type="ECO:0000313" key="3">
    <source>
        <dbReference type="Proteomes" id="UP000028837"/>
    </source>
</evidence>
<dbReference type="AlphaFoldDB" id="A0A086KDM7"/>
<proteinExistence type="predicted"/>
<gene>
    <name evidence="2" type="ORF">TGDOM2_290010</name>
</gene>
<dbReference type="EMBL" id="AHZU02000593">
    <property type="protein sequence ID" value="KFG42495.1"/>
    <property type="molecule type" value="Genomic_DNA"/>
</dbReference>
<accession>A0A086KDM7</accession>
<organism evidence="2 3">
    <name type="scientific">Toxoplasma gondii GAB2-2007-GAL-DOM2</name>
    <dbReference type="NCBI Taxonomy" id="1130820"/>
    <lineage>
        <taxon>Eukaryota</taxon>
        <taxon>Sar</taxon>
        <taxon>Alveolata</taxon>
        <taxon>Apicomplexa</taxon>
        <taxon>Conoidasida</taxon>
        <taxon>Coccidia</taxon>
        <taxon>Eucoccidiorida</taxon>
        <taxon>Eimeriorina</taxon>
        <taxon>Sarcocystidae</taxon>
        <taxon>Toxoplasma</taxon>
    </lineage>
</organism>
<name>A0A086KDM7_TOXGO</name>
<dbReference type="VEuPathDB" id="ToxoDB:TGDOM2_290010"/>
<feature type="region of interest" description="Disordered" evidence="1">
    <location>
        <begin position="51"/>
        <end position="103"/>
    </location>
</feature>
<evidence type="ECO:0000256" key="1">
    <source>
        <dbReference type="SAM" id="MobiDB-lite"/>
    </source>
</evidence>
<evidence type="ECO:0000313" key="2">
    <source>
        <dbReference type="EMBL" id="KFG42495.1"/>
    </source>
</evidence>
<dbReference type="Proteomes" id="UP000028837">
    <property type="component" value="Unassembled WGS sequence"/>
</dbReference>
<sequence>MRIYTYVQVSTFMQMPVWMDRREGCGPIRHSAWWKGTDGERSSRLTGNLSQMMPSEASRREAGMRRCREVPPPEKTARNPVPTTQNTRCMYTSQQGPLPGLDSAGDSKVFRHTYKWSRHLSPPILF</sequence>
<protein>
    <submittedName>
        <fullName evidence="2">Uncharacterized protein</fullName>
    </submittedName>
</protein>
<reference evidence="2 3" key="1">
    <citation type="submission" date="2014-02" db="EMBL/GenBank/DDBJ databases">
        <authorList>
            <person name="Sibley D."/>
            <person name="Venepally P."/>
            <person name="Karamycheva S."/>
            <person name="Hadjithomas M."/>
            <person name="Khan A."/>
            <person name="Brunk B."/>
            <person name="Roos D."/>
            <person name="Caler E."/>
            <person name="Lorenzi H."/>
        </authorList>
    </citation>
    <scope>NUCLEOTIDE SEQUENCE [LARGE SCALE GENOMIC DNA]</scope>
    <source>
        <strain evidence="2 3">GAB2-2007-GAL-DOM2</strain>
    </source>
</reference>
<feature type="compositionally biased region" description="Polar residues" evidence="1">
    <location>
        <begin position="81"/>
        <end position="96"/>
    </location>
</feature>